<protein>
    <recommendedName>
        <fullName evidence="7">Peptidase A1 domain-containing protein</fullName>
    </recommendedName>
</protein>
<gene>
    <name evidence="8" type="ORF">HU200_066902</name>
</gene>
<dbReference type="GO" id="GO:0004190">
    <property type="term" value="F:aspartic-type endopeptidase activity"/>
    <property type="evidence" value="ECO:0007669"/>
    <property type="project" value="UniProtKB-KW"/>
</dbReference>
<feature type="domain" description="Peptidase A1" evidence="7">
    <location>
        <begin position="76"/>
        <end position="426"/>
    </location>
</feature>
<evidence type="ECO:0000259" key="7">
    <source>
        <dbReference type="PROSITE" id="PS51767"/>
    </source>
</evidence>
<keyword evidence="3" id="KW-0064">Aspartyl protease</keyword>
<reference evidence="8" key="1">
    <citation type="submission" date="2020-07" db="EMBL/GenBank/DDBJ databases">
        <title>Genome sequence and genetic diversity analysis of an under-domesticated orphan crop, white fonio (Digitaria exilis).</title>
        <authorList>
            <person name="Bennetzen J.L."/>
            <person name="Chen S."/>
            <person name="Ma X."/>
            <person name="Wang X."/>
            <person name="Yssel A.E.J."/>
            <person name="Chaluvadi S.R."/>
            <person name="Johnson M."/>
            <person name="Gangashetty P."/>
            <person name="Hamidou F."/>
            <person name="Sanogo M.D."/>
            <person name="Zwaenepoel A."/>
            <person name="Wallace J."/>
            <person name="Van De Peer Y."/>
            <person name="Van Deynze A."/>
        </authorList>
    </citation>
    <scope>NUCLEOTIDE SEQUENCE</scope>
    <source>
        <tissue evidence="8">Leaves</tissue>
    </source>
</reference>
<dbReference type="EMBL" id="JACEFO010003194">
    <property type="protein sequence ID" value="KAF8643368.1"/>
    <property type="molecule type" value="Genomic_DNA"/>
</dbReference>
<dbReference type="InterPro" id="IPR021109">
    <property type="entry name" value="Peptidase_aspartic_dom_sf"/>
</dbReference>
<dbReference type="PANTHER" id="PTHR47967:SF45">
    <property type="entry name" value="OS07G0533800 PROTEIN"/>
    <property type="match status" value="1"/>
</dbReference>
<dbReference type="InterPro" id="IPR032861">
    <property type="entry name" value="TAXi_N"/>
</dbReference>
<comment type="similarity">
    <text evidence="1">Belongs to the peptidase A1 family.</text>
</comment>
<sequence length="433" mass="45403">MASHIVLVTLACVALSSSAAADLRVRCNPDATASALMGDALRHDMSRHGHARFAARELASTDATISAPTRNDGPEYLMNLSIGTPPVAFPAIIDTGSNVIMAQCAPCGGFDTAPLYNPSSSSTFSDRPCDSSLRVGFCDAADGGAANDTTPGCPCTRNQTYAEGWAFFTMAMETFTFGSTSGDDQEVPVAGMAFGCVNDSSGGWGSASGMVGLGRGNLSLVKQLGASRFSYCLTAFHDGNSTSTLRMGPSAAIDDTSAQSTPFVPNPNLGTLSTHYYLNLTGISVGDKSLSIPADAFSLSADGSSGGLIIDSGWTTTTLVDVAYQQVRAEIVSLVTLPPIDEPQAGLELCFNASQESTSTMTDMTFHFDGEDMVLPAESYMYLSSGSEWCLRMNNASAEDGSVLGNYQQQNIHFLFDLDNEMLSFAPADCSTI</sequence>
<dbReference type="Pfam" id="PF14541">
    <property type="entry name" value="TAXi_C"/>
    <property type="match status" value="1"/>
</dbReference>
<feature type="chain" id="PRO_5032637016" description="Peptidase A1 domain-containing protein" evidence="6">
    <location>
        <begin position="21"/>
        <end position="433"/>
    </location>
</feature>
<keyword evidence="6" id="KW-0732">Signal</keyword>
<dbReference type="InterPro" id="IPR033121">
    <property type="entry name" value="PEPTIDASE_A1"/>
</dbReference>
<feature type="signal peptide" evidence="6">
    <location>
        <begin position="1"/>
        <end position="20"/>
    </location>
</feature>
<evidence type="ECO:0000256" key="1">
    <source>
        <dbReference type="ARBA" id="ARBA00007447"/>
    </source>
</evidence>
<comment type="caution">
    <text evidence="8">The sequence shown here is derived from an EMBL/GenBank/DDBJ whole genome shotgun (WGS) entry which is preliminary data.</text>
</comment>
<dbReference type="FunFam" id="2.40.70.10:FF:000033">
    <property type="entry name" value="Aspartyl protease family protein"/>
    <property type="match status" value="1"/>
</dbReference>
<dbReference type="PANTHER" id="PTHR47967">
    <property type="entry name" value="OS07G0603500 PROTEIN-RELATED"/>
    <property type="match status" value="1"/>
</dbReference>
<evidence type="ECO:0000256" key="6">
    <source>
        <dbReference type="SAM" id="SignalP"/>
    </source>
</evidence>
<dbReference type="Proteomes" id="UP000636709">
    <property type="component" value="Unassembled WGS sequence"/>
</dbReference>
<evidence type="ECO:0000313" key="8">
    <source>
        <dbReference type="EMBL" id="KAF8643368.1"/>
    </source>
</evidence>
<evidence type="ECO:0000256" key="5">
    <source>
        <dbReference type="ARBA" id="ARBA00023180"/>
    </source>
</evidence>
<keyword evidence="2" id="KW-0645">Protease</keyword>
<evidence type="ECO:0000313" key="9">
    <source>
        <dbReference type="Proteomes" id="UP000636709"/>
    </source>
</evidence>
<evidence type="ECO:0000256" key="2">
    <source>
        <dbReference type="ARBA" id="ARBA00022670"/>
    </source>
</evidence>
<dbReference type="Gene3D" id="2.40.70.10">
    <property type="entry name" value="Acid Proteases"/>
    <property type="match status" value="2"/>
</dbReference>
<dbReference type="GO" id="GO:0006508">
    <property type="term" value="P:proteolysis"/>
    <property type="evidence" value="ECO:0007669"/>
    <property type="project" value="UniProtKB-KW"/>
</dbReference>
<dbReference type="InterPro" id="IPR034161">
    <property type="entry name" value="Pepsin-like_plant"/>
</dbReference>
<accession>A0A834ZXE0</accession>
<evidence type="ECO:0000256" key="3">
    <source>
        <dbReference type="ARBA" id="ARBA00022750"/>
    </source>
</evidence>
<organism evidence="8 9">
    <name type="scientific">Digitaria exilis</name>
    <dbReference type="NCBI Taxonomy" id="1010633"/>
    <lineage>
        <taxon>Eukaryota</taxon>
        <taxon>Viridiplantae</taxon>
        <taxon>Streptophyta</taxon>
        <taxon>Embryophyta</taxon>
        <taxon>Tracheophyta</taxon>
        <taxon>Spermatophyta</taxon>
        <taxon>Magnoliopsida</taxon>
        <taxon>Liliopsida</taxon>
        <taxon>Poales</taxon>
        <taxon>Poaceae</taxon>
        <taxon>PACMAD clade</taxon>
        <taxon>Panicoideae</taxon>
        <taxon>Panicodae</taxon>
        <taxon>Paniceae</taxon>
        <taxon>Anthephorinae</taxon>
        <taxon>Digitaria</taxon>
    </lineage>
</organism>
<dbReference type="CDD" id="cd05476">
    <property type="entry name" value="pepsin_A_like_plant"/>
    <property type="match status" value="1"/>
</dbReference>
<dbReference type="OrthoDB" id="2747330at2759"/>
<keyword evidence="4" id="KW-0378">Hydrolase</keyword>
<evidence type="ECO:0000256" key="4">
    <source>
        <dbReference type="ARBA" id="ARBA00022801"/>
    </source>
</evidence>
<dbReference type="InterPro" id="IPR051708">
    <property type="entry name" value="Plant_Aspart_Prot_A1"/>
</dbReference>
<dbReference type="Pfam" id="PF14543">
    <property type="entry name" value="TAXi_N"/>
    <property type="match status" value="1"/>
</dbReference>
<dbReference type="PROSITE" id="PS51767">
    <property type="entry name" value="PEPTIDASE_A1"/>
    <property type="match status" value="1"/>
</dbReference>
<dbReference type="AlphaFoldDB" id="A0A834ZXE0"/>
<dbReference type="InterPro" id="IPR032799">
    <property type="entry name" value="TAXi_C"/>
</dbReference>
<proteinExistence type="inferred from homology"/>
<name>A0A834ZXE0_9POAL</name>
<keyword evidence="5" id="KW-0325">Glycoprotein</keyword>
<dbReference type="GO" id="GO:0005576">
    <property type="term" value="C:extracellular region"/>
    <property type="evidence" value="ECO:0007669"/>
    <property type="project" value="TreeGrafter"/>
</dbReference>
<keyword evidence="9" id="KW-1185">Reference proteome</keyword>
<dbReference type="SUPFAM" id="SSF50630">
    <property type="entry name" value="Acid proteases"/>
    <property type="match status" value="1"/>
</dbReference>